<dbReference type="SUPFAM" id="SSF51269">
    <property type="entry name" value="AFP III-like domain"/>
    <property type="match status" value="1"/>
</dbReference>
<dbReference type="InterPro" id="IPR006190">
    <property type="entry name" value="SAF_AFP_Neu5Ac"/>
</dbReference>
<dbReference type="AlphaFoldDB" id="A0A7D4TJS8"/>
<dbReference type="Pfam" id="PF03102">
    <property type="entry name" value="NeuB"/>
    <property type="match status" value="1"/>
</dbReference>
<dbReference type="InterPro" id="IPR051690">
    <property type="entry name" value="PseI-like"/>
</dbReference>
<dbReference type="Gene3D" id="3.90.1210.10">
    <property type="entry name" value="Antifreeze-like/N-acetylneuraminic acid synthase C-terminal domain"/>
    <property type="match status" value="1"/>
</dbReference>
<dbReference type="Pfam" id="PF08666">
    <property type="entry name" value="SAF"/>
    <property type="match status" value="1"/>
</dbReference>
<dbReference type="InterPro" id="IPR036732">
    <property type="entry name" value="AFP_Neu5c_C_sf"/>
</dbReference>
<dbReference type="PANTHER" id="PTHR42966:SF2">
    <property type="entry name" value="PSEUDAMINIC ACID SYNTHASE"/>
    <property type="match status" value="1"/>
</dbReference>
<dbReference type="SUPFAM" id="SSF51569">
    <property type="entry name" value="Aldolase"/>
    <property type="match status" value="1"/>
</dbReference>
<dbReference type="InterPro" id="IPR013785">
    <property type="entry name" value="Aldolase_TIM"/>
</dbReference>
<feature type="domain" description="AFP-like" evidence="1">
    <location>
        <begin position="289"/>
        <end position="347"/>
    </location>
</feature>
<dbReference type="InterPro" id="IPR020030">
    <property type="entry name" value="Pseudaminic_synth_PseI"/>
</dbReference>
<dbReference type="PANTHER" id="PTHR42966">
    <property type="entry name" value="N-ACETYLNEURAMINATE SYNTHASE"/>
    <property type="match status" value="1"/>
</dbReference>
<dbReference type="NCBIfam" id="TIGR03586">
    <property type="entry name" value="PseI"/>
    <property type="match status" value="1"/>
</dbReference>
<dbReference type="InterPro" id="IPR013974">
    <property type="entry name" value="SAF"/>
</dbReference>
<gene>
    <name evidence="2" type="primary">pseI</name>
    <name evidence="2" type="ORF">HRU87_02245</name>
</gene>
<evidence type="ECO:0000313" key="3">
    <source>
        <dbReference type="Proteomes" id="UP000501003"/>
    </source>
</evidence>
<dbReference type="GO" id="GO:0047444">
    <property type="term" value="F:N-acylneuraminate-9-phosphate synthase activity"/>
    <property type="evidence" value="ECO:0007669"/>
    <property type="project" value="TreeGrafter"/>
</dbReference>
<reference evidence="2 3" key="1">
    <citation type="submission" date="2020-05" db="EMBL/GenBank/DDBJ databases">
        <title>Aquirufa sp. strain 15G-AUS-rot a new Aquirufa species.</title>
        <authorList>
            <person name="Pitt A."/>
            <person name="Hahn M.W."/>
        </authorList>
    </citation>
    <scope>NUCLEOTIDE SEQUENCE [LARGE SCALE GENOMIC DNA]</scope>
    <source>
        <strain evidence="2 3">15G-AUS-rot</strain>
    </source>
</reference>
<dbReference type="Gene3D" id="3.20.20.70">
    <property type="entry name" value="Aldolase class I"/>
    <property type="match status" value="1"/>
</dbReference>
<dbReference type="EMBL" id="CP054056">
    <property type="protein sequence ID" value="QKJ25931.1"/>
    <property type="molecule type" value="Genomic_DNA"/>
</dbReference>
<dbReference type="EC" id="2.5.1.97" evidence="2"/>
<evidence type="ECO:0000259" key="1">
    <source>
        <dbReference type="PROSITE" id="PS50844"/>
    </source>
</evidence>
<dbReference type="GO" id="GO:0016051">
    <property type="term" value="P:carbohydrate biosynthetic process"/>
    <property type="evidence" value="ECO:0007669"/>
    <property type="project" value="InterPro"/>
</dbReference>
<accession>A0A7D4TJS8</accession>
<dbReference type="CDD" id="cd11615">
    <property type="entry name" value="SAF_NeuB_like"/>
    <property type="match status" value="1"/>
</dbReference>
<name>A0A7D4TJS8_9MICO</name>
<dbReference type="InterPro" id="IPR057736">
    <property type="entry name" value="SAF_PseI/NeuA/NeuB"/>
</dbReference>
<evidence type="ECO:0000313" key="2">
    <source>
        <dbReference type="EMBL" id="QKJ25931.1"/>
    </source>
</evidence>
<organism evidence="2 3">
    <name type="scientific">Aquiluna borgnonia</name>
    <dbReference type="NCBI Taxonomy" id="2499157"/>
    <lineage>
        <taxon>Bacteria</taxon>
        <taxon>Bacillati</taxon>
        <taxon>Actinomycetota</taxon>
        <taxon>Actinomycetes</taxon>
        <taxon>Micrococcales</taxon>
        <taxon>Microbacteriaceae</taxon>
        <taxon>Luna cluster</taxon>
        <taxon>Luna-1 subcluster</taxon>
        <taxon>Aquiluna</taxon>
    </lineage>
</organism>
<dbReference type="PROSITE" id="PS50844">
    <property type="entry name" value="AFP_LIKE"/>
    <property type="match status" value="1"/>
</dbReference>
<proteinExistence type="predicted"/>
<keyword evidence="3" id="KW-1185">Reference proteome</keyword>
<dbReference type="SMART" id="SM00858">
    <property type="entry name" value="SAF"/>
    <property type="match status" value="1"/>
</dbReference>
<dbReference type="KEGG" id="aqg:HRU87_02245"/>
<sequence length="348" mass="38205">MRIDGREIGVNKPPYLIAEISANHNGSLSRALDLIAAAKRNGASAVKLQTYTADTLTIQSAKSDFQINGGIWDGRTLYDLYQQAHTPWEWHQELFDAASEIGITIFSSPFDASAVELLERLNAPAYKIASFEIVDLELIRIAASTGKPLIISTGLASLEEITEAYDVAMESGAEDVALLHCLSSYPAPASEYKLNTIEKLRSIFDSQIGLSDHTVGNDVALAAISLGATIIEKHFTWDTTSGGPDDSFSMDPSGLKSLRESADRVWESLGFDNFAIQPSERDNIRFRRSLYFVKDVKRGEMLSRDHVRSIRPGYGVAPKFLKKIIGKNAPVAFYAGDPVTKEVLDQLC</sequence>
<keyword evidence="2" id="KW-0808">Transferase</keyword>
<dbReference type="InterPro" id="IPR013132">
    <property type="entry name" value="PseI/NeuA/B-like_N"/>
</dbReference>
<dbReference type="Proteomes" id="UP000501003">
    <property type="component" value="Chromosome"/>
</dbReference>
<protein>
    <submittedName>
        <fullName evidence="2">Pseudaminic acid synthase</fullName>
        <ecNumber evidence="2">2.5.1.97</ecNumber>
    </submittedName>
</protein>